<proteinExistence type="predicted"/>
<dbReference type="InterPro" id="IPR046148">
    <property type="entry name" value="Septknot"/>
</dbReference>
<organism evidence="2 4">
    <name type="scientific">Megasphaera lornae</name>
    <dbReference type="NCBI Taxonomy" id="1000568"/>
    <lineage>
        <taxon>Bacteria</taxon>
        <taxon>Bacillati</taxon>
        <taxon>Bacillota</taxon>
        <taxon>Negativicutes</taxon>
        <taxon>Veillonellales</taxon>
        <taxon>Veillonellaceae</taxon>
        <taxon>Megasphaera</taxon>
    </lineage>
</organism>
<sequence>MFHLGLSAFFYVKGKRIMWKKLWMLLVLLIGIPSYILAVGAVTPDGYCRGIYLAGKVKVVPYHGDLRVKVVGSFPDLRVQRVRSFPQHVGEWQYVEYGQDFTIQYVEVFPDLRIQFVRAFPGVV</sequence>
<dbReference type="AlphaFoldDB" id="D3LT26"/>
<comment type="caution">
    <text evidence="2">The sequence shown here is derived from an EMBL/GenBank/DDBJ whole genome shotgun (WGS) entry which is preliminary data.</text>
</comment>
<dbReference type="STRING" id="699218.HMPREF0889_0012"/>
<dbReference type="Proteomes" id="UP000003242">
    <property type="component" value="Unassembled WGS sequence"/>
</dbReference>
<keyword evidence="5" id="KW-1185">Reference proteome</keyword>
<evidence type="ECO:0000313" key="3">
    <source>
        <dbReference type="EMBL" id="EGL42364.1"/>
    </source>
</evidence>
<dbReference type="EMBL" id="AFIJ01000004">
    <property type="protein sequence ID" value="EGL42364.1"/>
    <property type="molecule type" value="Genomic_DNA"/>
</dbReference>
<dbReference type="eggNOG" id="ENOG503309S">
    <property type="taxonomic scope" value="Bacteria"/>
</dbReference>
<feature type="domain" description="7(1) septoil knot" evidence="1">
    <location>
        <begin position="52"/>
        <end position="123"/>
    </location>
</feature>
<dbReference type="OrthoDB" id="514259at2"/>
<dbReference type="Pfam" id="PF19647">
    <property type="entry name" value="Septknot"/>
    <property type="match status" value="1"/>
</dbReference>
<evidence type="ECO:0000313" key="5">
    <source>
        <dbReference type="Proteomes" id="UP000004018"/>
    </source>
</evidence>
<gene>
    <name evidence="2" type="ORF">HMPREF0889_0012</name>
    <name evidence="3" type="ORF">HMPREF1039_0778</name>
</gene>
<evidence type="ECO:0000313" key="4">
    <source>
        <dbReference type="Proteomes" id="UP000003242"/>
    </source>
</evidence>
<evidence type="ECO:0000259" key="1">
    <source>
        <dbReference type="Pfam" id="PF19647"/>
    </source>
</evidence>
<reference evidence="4" key="1">
    <citation type="submission" date="2009-12" db="EMBL/GenBank/DDBJ databases">
        <title>Sequence of Clostridiales genomosp. BVAB3 str. UPII9-5.</title>
        <authorList>
            <person name="Madupu R."/>
            <person name="Durkin A.S."/>
            <person name="Torralba M."/>
            <person name="Methe B."/>
            <person name="Sutton G.G."/>
            <person name="Strausberg R.L."/>
            <person name="Nelson K.E."/>
        </authorList>
    </citation>
    <scope>NUCLEOTIDE SEQUENCE [LARGE SCALE GENOMIC DNA]</scope>
    <source>
        <strain evidence="4">28L</strain>
    </source>
</reference>
<accession>D3LT26</accession>
<protein>
    <recommendedName>
        <fullName evidence="1">7(1) septoil knot domain-containing protein</fullName>
    </recommendedName>
</protein>
<dbReference type="Proteomes" id="UP000004018">
    <property type="component" value="Unassembled WGS sequence"/>
</dbReference>
<reference evidence="3 5" key="3">
    <citation type="submission" date="2011-04" db="EMBL/GenBank/DDBJ databases">
        <authorList>
            <person name="Harkins D.M."/>
            <person name="Madupu R."/>
            <person name="Durkin A.S."/>
            <person name="Torralba M."/>
            <person name="Methe B."/>
            <person name="Sutton G.G."/>
            <person name="Nelson K.E."/>
        </authorList>
    </citation>
    <scope>NUCLEOTIDE SEQUENCE [LARGE SCALE GENOMIC DNA]</scope>
    <source>
        <strain evidence="3 5">UPII 199-6</strain>
    </source>
</reference>
<reference evidence="2" key="2">
    <citation type="submission" date="2009-12" db="EMBL/GenBank/DDBJ databases">
        <authorList>
            <person name="Madupu R."/>
            <person name="Durkin A.S."/>
            <person name="Torralba M."/>
            <person name="Methe B."/>
            <person name="Sutton G.G."/>
            <person name="Strausberg R.L."/>
            <person name="Nelson K.E."/>
        </authorList>
    </citation>
    <scope>NUCLEOTIDE SEQUENCE</scope>
    <source>
        <strain evidence="2">28L</strain>
    </source>
</reference>
<evidence type="ECO:0000313" key="2">
    <source>
        <dbReference type="EMBL" id="EFD94596.1"/>
    </source>
</evidence>
<name>D3LT26_9FIRM</name>
<dbReference type="EMBL" id="ADGP01000008">
    <property type="protein sequence ID" value="EFD94596.1"/>
    <property type="molecule type" value="Genomic_DNA"/>
</dbReference>